<dbReference type="GeneID" id="19241467"/>
<proteinExistence type="predicted"/>
<evidence type="ECO:0000256" key="2">
    <source>
        <dbReference type="SAM" id="Phobius"/>
    </source>
</evidence>
<accession>U1GIK0</accession>
<dbReference type="OMA" id="INFHAIL"/>
<reference evidence="4" key="1">
    <citation type="journal article" date="2014" name="BMC Genomics">
        <title>Genome characteristics reveal the impact of lichenization on lichen-forming fungus Endocarpon pusillum Hedwig (Verrucariales, Ascomycota).</title>
        <authorList>
            <person name="Wang Y.-Y."/>
            <person name="Liu B."/>
            <person name="Zhang X.-Y."/>
            <person name="Zhou Q.-M."/>
            <person name="Zhang T."/>
            <person name="Li H."/>
            <person name="Yu Y.-F."/>
            <person name="Zhang X.-L."/>
            <person name="Hao X.-Y."/>
            <person name="Wang M."/>
            <person name="Wang L."/>
            <person name="Wei J.-C."/>
        </authorList>
    </citation>
    <scope>NUCLEOTIDE SEQUENCE [LARGE SCALE GENOMIC DNA]</scope>
    <source>
        <strain evidence="4">Z07020 / HMAS-L-300199</strain>
    </source>
</reference>
<dbReference type="RefSeq" id="XP_007802422.1">
    <property type="nucleotide sequence ID" value="XM_007804231.1"/>
</dbReference>
<evidence type="ECO:0000313" key="3">
    <source>
        <dbReference type="EMBL" id="ERF71968.1"/>
    </source>
</evidence>
<feature type="transmembrane region" description="Helical" evidence="2">
    <location>
        <begin position="104"/>
        <end position="123"/>
    </location>
</feature>
<dbReference type="SUPFAM" id="SSF103473">
    <property type="entry name" value="MFS general substrate transporter"/>
    <property type="match status" value="1"/>
</dbReference>
<feature type="region of interest" description="Disordered" evidence="1">
    <location>
        <begin position="1"/>
        <end position="50"/>
    </location>
</feature>
<keyword evidence="2" id="KW-0812">Transmembrane</keyword>
<evidence type="ECO:0000313" key="4">
    <source>
        <dbReference type="Proteomes" id="UP000019373"/>
    </source>
</evidence>
<sequence length="188" mass="19570">MAPSSEHSSSLKNVSHTPGDEKETLADEKGSSPHAEKPPPSLPTAVDTAPVDTEVTYPEGGRDAWLVVLGASCGLTASLGIYNTAGVFEVVISKVILPEESPSSLGWIFSIYAFVNWVCGVQVGPTFDAMGPRALIVAGTICTFIGIFSLSVCTGKINFHAILHASNILASNILASNILASNILATIC</sequence>
<dbReference type="HOGENOM" id="CLU_1441052_0_0_1"/>
<dbReference type="Proteomes" id="UP000019373">
    <property type="component" value="Unassembled WGS sequence"/>
</dbReference>
<feature type="compositionally biased region" description="Polar residues" evidence="1">
    <location>
        <begin position="1"/>
        <end position="16"/>
    </location>
</feature>
<evidence type="ECO:0008006" key="5">
    <source>
        <dbReference type="Google" id="ProtNLM"/>
    </source>
</evidence>
<keyword evidence="4" id="KW-1185">Reference proteome</keyword>
<dbReference type="eggNOG" id="KOG2504">
    <property type="taxonomic scope" value="Eukaryota"/>
</dbReference>
<organism evidence="3 4">
    <name type="scientific">Endocarpon pusillum (strain Z07020 / HMAS-L-300199)</name>
    <name type="common">Lichen-forming fungus</name>
    <dbReference type="NCBI Taxonomy" id="1263415"/>
    <lineage>
        <taxon>Eukaryota</taxon>
        <taxon>Fungi</taxon>
        <taxon>Dikarya</taxon>
        <taxon>Ascomycota</taxon>
        <taxon>Pezizomycotina</taxon>
        <taxon>Eurotiomycetes</taxon>
        <taxon>Chaetothyriomycetidae</taxon>
        <taxon>Verrucariales</taxon>
        <taxon>Verrucariaceae</taxon>
        <taxon>Endocarpon</taxon>
    </lineage>
</organism>
<name>U1GIK0_ENDPU</name>
<evidence type="ECO:0000256" key="1">
    <source>
        <dbReference type="SAM" id="MobiDB-lite"/>
    </source>
</evidence>
<dbReference type="InterPro" id="IPR036259">
    <property type="entry name" value="MFS_trans_sf"/>
</dbReference>
<dbReference type="Gene3D" id="1.20.1250.20">
    <property type="entry name" value="MFS general substrate transporter like domains"/>
    <property type="match status" value="1"/>
</dbReference>
<dbReference type="EMBL" id="KE721157">
    <property type="protein sequence ID" value="ERF71968.1"/>
    <property type="molecule type" value="Genomic_DNA"/>
</dbReference>
<keyword evidence="2" id="KW-0472">Membrane</keyword>
<feature type="transmembrane region" description="Helical" evidence="2">
    <location>
        <begin position="135"/>
        <end position="153"/>
    </location>
</feature>
<dbReference type="OrthoDB" id="410267at2759"/>
<keyword evidence="2" id="KW-1133">Transmembrane helix</keyword>
<protein>
    <recommendedName>
        <fullName evidence="5">Major facilitator superfamily (MFS) profile domain-containing protein</fullName>
    </recommendedName>
</protein>
<dbReference type="AlphaFoldDB" id="U1GIK0"/>
<feature type="transmembrane region" description="Helical" evidence="2">
    <location>
        <begin position="64"/>
        <end position="92"/>
    </location>
</feature>
<feature type="compositionally biased region" description="Basic and acidic residues" evidence="1">
    <location>
        <begin position="18"/>
        <end position="37"/>
    </location>
</feature>
<gene>
    <name evidence="3" type="ORF">EPUS_06527</name>
</gene>